<dbReference type="Pfam" id="PF03477">
    <property type="entry name" value="ATP-cone"/>
    <property type="match status" value="1"/>
</dbReference>
<protein>
    <recommendedName>
        <fullName evidence="4">ATP-cone domain-containing protein</fullName>
    </recommendedName>
</protein>
<dbReference type="SUPFAM" id="SSF52980">
    <property type="entry name" value="Restriction endonuclease-like"/>
    <property type="match status" value="1"/>
</dbReference>
<dbReference type="InterPro" id="IPR011856">
    <property type="entry name" value="tRNA_endonuc-like_dom_sf"/>
</dbReference>
<dbReference type="Pfam" id="PF04471">
    <property type="entry name" value="Mrr_cat"/>
    <property type="match status" value="1"/>
</dbReference>
<dbReference type="PROSITE" id="PS51161">
    <property type="entry name" value="ATP_CONE"/>
    <property type="match status" value="1"/>
</dbReference>
<dbReference type="GO" id="GO:0009307">
    <property type="term" value="P:DNA restriction-modification system"/>
    <property type="evidence" value="ECO:0007669"/>
    <property type="project" value="InterPro"/>
</dbReference>
<dbReference type="Pfam" id="PF22357">
    <property type="entry name" value="AF1548-like_C"/>
    <property type="match status" value="1"/>
</dbReference>
<evidence type="ECO:0000313" key="5">
    <source>
        <dbReference type="EMBL" id="RBN50439.1"/>
    </source>
</evidence>
<proteinExistence type="predicted"/>
<name>A0A366AZZ3_9FLAO</name>
<feature type="domain" description="ATP-cone" evidence="4">
    <location>
        <begin position="1"/>
        <end position="82"/>
    </location>
</feature>
<dbReference type="Gene3D" id="3.40.1350.10">
    <property type="match status" value="1"/>
</dbReference>
<dbReference type="GO" id="GO:0004519">
    <property type="term" value="F:endonuclease activity"/>
    <property type="evidence" value="ECO:0007669"/>
    <property type="project" value="InterPro"/>
</dbReference>
<comment type="caution">
    <text evidence="5">The sequence shown here is derived from an EMBL/GenBank/DDBJ whole genome shotgun (WGS) entry which is preliminary data.</text>
</comment>
<dbReference type="InterPro" id="IPR054374">
    <property type="entry name" value="AF1548-like_C"/>
</dbReference>
<dbReference type="AlphaFoldDB" id="A0A366AZZ3"/>
<organism evidence="5 6">
    <name type="scientific">Flavobacterium psychrolimnae</name>
    <dbReference type="NCBI Taxonomy" id="249351"/>
    <lineage>
        <taxon>Bacteria</taxon>
        <taxon>Pseudomonadati</taxon>
        <taxon>Bacteroidota</taxon>
        <taxon>Flavobacteriia</taxon>
        <taxon>Flavobacteriales</taxon>
        <taxon>Flavobacteriaceae</taxon>
        <taxon>Flavobacterium</taxon>
    </lineage>
</organism>
<gene>
    <name evidence="5" type="ORF">DR980_08095</name>
</gene>
<evidence type="ECO:0000259" key="4">
    <source>
        <dbReference type="PROSITE" id="PS51161"/>
    </source>
</evidence>
<dbReference type="Proteomes" id="UP000253676">
    <property type="component" value="Unassembled WGS sequence"/>
</dbReference>
<keyword evidence="1 3" id="KW-0547">Nucleotide-binding</keyword>
<keyword evidence="6" id="KW-1185">Reference proteome</keyword>
<dbReference type="OrthoDB" id="320396at2"/>
<dbReference type="InterPro" id="IPR011335">
    <property type="entry name" value="Restrct_endonuc-II-like"/>
</dbReference>
<accession>A0A366AZZ3</accession>
<dbReference type="GO" id="GO:0003677">
    <property type="term" value="F:DNA binding"/>
    <property type="evidence" value="ECO:0007669"/>
    <property type="project" value="InterPro"/>
</dbReference>
<keyword evidence="2 3" id="KW-0067">ATP-binding</keyword>
<evidence type="ECO:0000256" key="2">
    <source>
        <dbReference type="ARBA" id="ARBA00022840"/>
    </source>
</evidence>
<dbReference type="EMBL" id="QNUX01000006">
    <property type="protein sequence ID" value="RBN50439.1"/>
    <property type="molecule type" value="Genomic_DNA"/>
</dbReference>
<sequence length="276" mass="31529">MKIIKHSGDIVEFNSDKLKKSLLKSGASTVVVDTILNAIKKQMYEGISTKEIYKMAFSLLKKSANSHAARYNLREAIRLLGPAGFFFEKYIARLFVAENYKTITNLTLQGKCVSHEIDVLVKKNETIAMVECKYHAGRDVASDVKVPMYILSRFNDLKERKHPIFDQKDMVSKCWIVTNNRFTADAITFSKCSELSLLSWNYPADNNLKTKNDNNYLYPVTCLTTLSLAEKDKLLILDVILVKEIINNSDCLNRIGLSENRMKNVLKEASELCRYF</sequence>
<evidence type="ECO:0000256" key="3">
    <source>
        <dbReference type="PROSITE-ProRule" id="PRU00492"/>
    </source>
</evidence>
<dbReference type="GO" id="GO:0005524">
    <property type="term" value="F:ATP binding"/>
    <property type="evidence" value="ECO:0007669"/>
    <property type="project" value="UniProtKB-UniRule"/>
</dbReference>
<evidence type="ECO:0000313" key="6">
    <source>
        <dbReference type="Proteomes" id="UP000253676"/>
    </source>
</evidence>
<evidence type="ECO:0000256" key="1">
    <source>
        <dbReference type="ARBA" id="ARBA00022741"/>
    </source>
</evidence>
<dbReference type="RefSeq" id="WP_113634848.1">
    <property type="nucleotide sequence ID" value="NZ_QNUX01000006.1"/>
</dbReference>
<dbReference type="InterPro" id="IPR007560">
    <property type="entry name" value="Restrct_endonuc_IV_Mrr"/>
</dbReference>
<dbReference type="InterPro" id="IPR005144">
    <property type="entry name" value="ATP-cone_dom"/>
</dbReference>
<reference evidence="5 6" key="1">
    <citation type="submission" date="2018-07" db="EMBL/GenBank/DDBJ databases">
        <title>Complete genome sequence of Flavobacterium psychrolimnae LMG 22018.</title>
        <authorList>
            <person name="Kim D.-U."/>
        </authorList>
    </citation>
    <scope>NUCLEOTIDE SEQUENCE [LARGE SCALE GENOMIC DNA]</scope>
    <source>
        <strain evidence="5 6">LMG 22018</strain>
    </source>
</reference>